<protein>
    <submittedName>
        <fullName evidence="2">RING-type domain-containing protein</fullName>
    </submittedName>
</protein>
<dbReference type="Proteomes" id="UP000095281">
    <property type="component" value="Unplaced"/>
</dbReference>
<organism evidence="1 2">
    <name type="scientific">Meloidogyne hapla</name>
    <name type="common">Root-knot nematode worm</name>
    <dbReference type="NCBI Taxonomy" id="6305"/>
    <lineage>
        <taxon>Eukaryota</taxon>
        <taxon>Metazoa</taxon>
        <taxon>Ecdysozoa</taxon>
        <taxon>Nematoda</taxon>
        <taxon>Chromadorea</taxon>
        <taxon>Rhabditida</taxon>
        <taxon>Tylenchina</taxon>
        <taxon>Tylenchomorpha</taxon>
        <taxon>Tylenchoidea</taxon>
        <taxon>Meloidogynidae</taxon>
        <taxon>Meloidogyninae</taxon>
        <taxon>Meloidogyne</taxon>
    </lineage>
</organism>
<reference evidence="2" key="1">
    <citation type="submission" date="2016-11" db="UniProtKB">
        <authorList>
            <consortium name="WormBaseParasite"/>
        </authorList>
    </citation>
    <scope>IDENTIFICATION</scope>
</reference>
<keyword evidence="1" id="KW-1185">Reference proteome</keyword>
<dbReference type="WBParaSite" id="MhA1_Contig13.frz3.gene9">
    <property type="protein sequence ID" value="MhA1_Contig13.frz3.gene9"/>
    <property type="gene ID" value="MhA1_Contig13.frz3.gene9"/>
</dbReference>
<evidence type="ECO:0000313" key="1">
    <source>
        <dbReference type="Proteomes" id="UP000095281"/>
    </source>
</evidence>
<sequence>MNQAFNGWIVCTFEKDVYMRTCYDDSYCHIKQVPKYKGSKDTELEQVCGSCKIGDYYCYDCSNGGCNTIDAFNNAFYCYYKGKGGWNNDGHIRKCDKKMCYAYVETINGHFFLSKKYINEGCGSCPTNTQCHTCNTNKCNKLRICLTYSDTCETFEDCYVKAKPYLFESAILEEGCGNCDPKDKLCYNCKDDKCNTRDYIRKKMLSCVTLIPKLRGLTGDCLTNQCYYKHGDDASCGKCKGKEKCYQCETNACNTVDAFNKAFYCYEREEGGDERIRNCAKGTCYISVDIIKAGGDEATGLKKYTKQGCGSCPSTSVPCRKCNTQECNTEKFFKEKHYCWGNDGKIEACDQEHKRFCYYALINDKKVDQGCGDKKEWTEKNVQPAKCQNKHLCNTKELFENSLFCNEKKSYDKEISKTPYDFKQCEVKQCYNLRENDGNYRLSCGKCSHKFCTNCNTNFCNVEEMGYKQCYMTNTNTNNCFAKLDEPCFTERTENGVNKGCGNCTSKTCISCNKHMCNDGKYLPYYCLDYDGKSTIECKKSDCYINKR</sequence>
<proteinExistence type="predicted"/>
<dbReference type="AlphaFoldDB" id="A0A1I8B345"/>
<accession>A0A1I8B345</accession>
<name>A0A1I8B345_MELHA</name>
<evidence type="ECO:0000313" key="2">
    <source>
        <dbReference type="WBParaSite" id="MhA1_Contig13.frz3.gene9"/>
    </source>
</evidence>